<feature type="transmembrane region" description="Helical" evidence="1">
    <location>
        <begin position="162"/>
        <end position="179"/>
    </location>
</feature>
<gene>
    <name evidence="2" type="ORF">SPHA_2910</name>
</gene>
<keyword evidence="1" id="KW-0472">Membrane</keyword>
<keyword evidence="3" id="KW-1185">Reference proteome</keyword>
<evidence type="ECO:0000313" key="3">
    <source>
        <dbReference type="Proteomes" id="UP000597762"/>
    </source>
</evidence>
<feature type="transmembrane region" description="Helical" evidence="1">
    <location>
        <begin position="295"/>
        <end position="314"/>
    </location>
</feature>
<dbReference type="EMBL" id="CAHIKZ030000083">
    <property type="protein sequence ID" value="CAE1150147.1"/>
    <property type="molecule type" value="Genomic_DNA"/>
</dbReference>
<dbReference type="AlphaFoldDB" id="A0A812APT9"/>
<feature type="transmembrane region" description="Helical" evidence="1">
    <location>
        <begin position="116"/>
        <end position="142"/>
    </location>
</feature>
<evidence type="ECO:0000256" key="1">
    <source>
        <dbReference type="SAM" id="Phobius"/>
    </source>
</evidence>
<accession>A0A812APT9</accession>
<sequence>MSCIIIDFLFLTFLLPFHFIFILSLFPSFPLFSFILPLIFTLLFLLLLLKQLPLLFTILLLLLLPKQIPLIFTISSSFSSFLHHHHHHHLLLLLLKQLPLLFTVSSSSKTIPFAFYCFFFFFFFFFFFSKKFLCFLLFLLLLSSSSSSSSSSSYNSLCFLRFLRILLLLKQLPLLFTIFSSSSSSVLPFLLAFVLLSASPIFSFPSDLYLLFPPSSPTLNLFYLSLFSIFRCFLFIIFVFRDFLFFKKNEKTTSSRLFNSSYALYLTSFLNQSHPSFLPVPLCIASGFFLKFSYFPFYFSIFSSFILHLNFSYFSL</sequence>
<feature type="transmembrane region" description="Helical" evidence="1">
    <location>
        <begin position="222"/>
        <end position="241"/>
    </location>
</feature>
<comment type="caution">
    <text evidence="2">The sequence shown here is derived from an EMBL/GenBank/DDBJ whole genome shotgun (WGS) entry which is preliminary data.</text>
</comment>
<reference evidence="2" key="1">
    <citation type="submission" date="2021-01" db="EMBL/GenBank/DDBJ databases">
        <authorList>
            <person name="Li R."/>
            <person name="Bekaert M."/>
        </authorList>
    </citation>
    <scope>NUCLEOTIDE SEQUENCE</scope>
    <source>
        <strain evidence="2">Farmed</strain>
    </source>
</reference>
<feature type="transmembrane region" description="Helical" evidence="1">
    <location>
        <begin position="5"/>
        <end position="25"/>
    </location>
</feature>
<name>A0A812APT9_ACAPH</name>
<keyword evidence="1" id="KW-0812">Transmembrane</keyword>
<feature type="transmembrane region" description="Helical" evidence="1">
    <location>
        <begin position="186"/>
        <end position="202"/>
    </location>
</feature>
<dbReference type="Proteomes" id="UP000597762">
    <property type="component" value="Unassembled WGS sequence"/>
</dbReference>
<evidence type="ECO:0000313" key="2">
    <source>
        <dbReference type="EMBL" id="CAE1150147.1"/>
    </source>
</evidence>
<protein>
    <submittedName>
        <fullName evidence="2">Uncharacterized protein</fullName>
    </submittedName>
</protein>
<proteinExistence type="predicted"/>
<keyword evidence="1" id="KW-1133">Transmembrane helix</keyword>
<organism evidence="2 3">
    <name type="scientific">Acanthosepion pharaonis</name>
    <name type="common">Pharaoh cuttlefish</name>
    <name type="synonym">Sepia pharaonis</name>
    <dbReference type="NCBI Taxonomy" id="158019"/>
    <lineage>
        <taxon>Eukaryota</taxon>
        <taxon>Metazoa</taxon>
        <taxon>Spiralia</taxon>
        <taxon>Lophotrochozoa</taxon>
        <taxon>Mollusca</taxon>
        <taxon>Cephalopoda</taxon>
        <taxon>Coleoidea</taxon>
        <taxon>Decapodiformes</taxon>
        <taxon>Sepiida</taxon>
        <taxon>Sepiina</taxon>
        <taxon>Sepiidae</taxon>
        <taxon>Acanthosepion</taxon>
    </lineage>
</organism>